<comment type="caution">
    <text evidence="1">The sequence shown here is derived from an EMBL/GenBank/DDBJ whole genome shotgun (WGS) entry which is preliminary data.</text>
</comment>
<name>A0A9Q1J1J2_SYNKA</name>
<protein>
    <submittedName>
        <fullName evidence="1">Uncharacterized protein</fullName>
    </submittedName>
</protein>
<accession>A0A9Q1J1J2</accession>
<reference evidence="1" key="1">
    <citation type="journal article" date="2023" name="Science">
        <title>Genome structures resolve the early diversification of teleost fishes.</title>
        <authorList>
            <person name="Parey E."/>
            <person name="Louis A."/>
            <person name="Montfort J."/>
            <person name="Bouchez O."/>
            <person name="Roques C."/>
            <person name="Iampietro C."/>
            <person name="Lluch J."/>
            <person name="Castinel A."/>
            <person name="Donnadieu C."/>
            <person name="Desvignes T."/>
            <person name="Floi Bucao C."/>
            <person name="Jouanno E."/>
            <person name="Wen M."/>
            <person name="Mejri S."/>
            <person name="Dirks R."/>
            <person name="Jansen H."/>
            <person name="Henkel C."/>
            <person name="Chen W.J."/>
            <person name="Zahm M."/>
            <person name="Cabau C."/>
            <person name="Klopp C."/>
            <person name="Thompson A.W."/>
            <person name="Robinson-Rechavi M."/>
            <person name="Braasch I."/>
            <person name="Lecointre G."/>
            <person name="Bobe J."/>
            <person name="Postlethwait J.H."/>
            <person name="Berthelot C."/>
            <person name="Roest Crollius H."/>
            <person name="Guiguen Y."/>
        </authorList>
    </citation>
    <scope>NUCLEOTIDE SEQUENCE</scope>
    <source>
        <strain evidence="1">WJC10195</strain>
    </source>
</reference>
<dbReference type="AlphaFoldDB" id="A0A9Q1J1J2"/>
<dbReference type="Gene3D" id="3.30.70.270">
    <property type="match status" value="1"/>
</dbReference>
<gene>
    <name evidence="1" type="ORF">SKAU_G00134530</name>
</gene>
<keyword evidence="2" id="KW-1185">Reference proteome</keyword>
<dbReference type="InterPro" id="IPR043128">
    <property type="entry name" value="Rev_trsase/Diguanyl_cyclase"/>
</dbReference>
<organism evidence="1 2">
    <name type="scientific">Synaphobranchus kaupii</name>
    <name type="common">Kaup's arrowtooth eel</name>
    <dbReference type="NCBI Taxonomy" id="118154"/>
    <lineage>
        <taxon>Eukaryota</taxon>
        <taxon>Metazoa</taxon>
        <taxon>Chordata</taxon>
        <taxon>Craniata</taxon>
        <taxon>Vertebrata</taxon>
        <taxon>Euteleostomi</taxon>
        <taxon>Actinopterygii</taxon>
        <taxon>Neopterygii</taxon>
        <taxon>Teleostei</taxon>
        <taxon>Anguilliformes</taxon>
        <taxon>Synaphobranchidae</taxon>
        <taxon>Synaphobranchus</taxon>
    </lineage>
</organism>
<evidence type="ECO:0000313" key="1">
    <source>
        <dbReference type="EMBL" id="KAJ8364622.1"/>
    </source>
</evidence>
<dbReference type="Proteomes" id="UP001152622">
    <property type="component" value="Chromosome 4"/>
</dbReference>
<dbReference type="EMBL" id="JAINUF010000004">
    <property type="protein sequence ID" value="KAJ8364622.1"/>
    <property type="molecule type" value="Genomic_DNA"/>
</dbReference>
<sequence>MGLVGALSVTLCYGSKTLPTITFQVSRHSAKLMGLDLFPSLGFTLLDNAPPPAISKIKPTIFCGISGVVIYLANIVVHGLMPAPHDKHLRRVLNTLARHNVN</sequence>
<proteinExistence type="predicted"/>
<evidence type="ECO:0000313" key="2">
    <source>
        <dbReference type="Proteomes" id="UP001152622"/>
    </source>
</evidence>